<protein>
    <submittedName>
        <fullName evidence="1">Uncharacterized protein</fullName>
    </submittedName>
</protein>
<dbReference type="Proteomes" id="UP000615446">
    <property type="component" value="Unassembled WGS sequence"/>
</dbReference>
<sequence length="111" mass="12704">MKDNFDTSLGVNTNMLSGCVGKIQINHVAVAAAFLYIKDAIQATGSSIKSTPSITGLEINNCGEDSFNFIYSYKLMKRIVFYNLYEKSLRLRRRFDKVSRRHQTKDQTHMM</sequence>
<name>A0A8H3L9M4_9GLOM</name>
<proteinExistence type="predicted"/>
<dbReference type="AlphaFoldDB" id="A0A8H3L9M4"/>
<accession>A0A8H3L9M4</accession>
<dbReference type="EMBL" id="BLAL01000060">
    <property type="protein sequence ID" value="GES82405.1"/>
    <property type="molecule type" value="Genomic_DNA"/>
</dbReference>
<comment type="caution">
    <text evidence="1">The sequence shown here is derived from an EMBL/GenBank/DDBJ whole genome shotgun (WGS) entry which is preliminary data.</text>
</comment>
<evidence type="ECO:0000313" key="2">
    <source>
        <dbReference type="Proteomes" id="UP000615446"/>
    </source>
</evidence>
<reference evidence="1" key="1">
    <citation type="submission" date="2019-10" db="EMBL/GenBank/DDBJ databases">
        <title>Conservation and host-specific expression of non-tandemly repeated heterogenous ribosome RNA gene in arbuscular mycorrhizal fungi.</title>
        <authorList>
            <person name="Maeda T."/>
            <person name="Kobayashi Y."/>
            <person name="Nakagawa T."/>
            <person name="Ezawa T."/>
            <person name="Yamaguchi K."/>
            <person name="Bino T."/>
            <person name="Nishimoto Y."/>
            <person name="Shigenobu S."/>
            <person name="Kawaguchi M."/>
        </authorList>
    </citation>
    <scope>NUCLEOTIDE SEQUENCE</scope>
    <source>
        <strain evidence="1">HR1</strain>
    </source>
</reference>
<gene>
    <name evidence="1" type="ORF">RCL2_000961600</name>
</gene>
<organism evidence="1 2">
    <name type="scientific">Rhizophagus clarus</name>
    <dbReference type="NCBI Taxonomy" id="94130"/>
    <lineage>
        <taxon>Eukaryota</taxon>
        <taxon>Fungi</taxon>
        <taxon>Fungi incertae sedis</taxon>
        <taxon>Mucoromycota</taxon>
        <taxon>Glomeromycotina</taxon>
        <taxon>Glomeromycetes</taxon>
        <taxon>Glomerales</taxon>
        <taxon>Glomeraceae</taxon>
        <taxon>Rhizophagus</taxon>
    </lineage>
</organism>
<dbReference type="PROSITE" id="PS51257">
    <property type="entry name" value="PROKAR_LIPOPROTEIN"/>
    <property type="match status" value="1"/>
</dbReference>
<evidence type="ECO:0000313" key="1">
    <source>
        <dbReference type="EMBL" id="GES82405.1"/>
    </source>
</evidence>